<dbReference type="InterPro" id="IPR027417">
    <property type="entry name" value="P-loop_NTPase"/>
</dbReference>
<feature type="domain" description="ABC transporter" evidence="10">
    <location>
        <begin position="443"/>
        <end position="660"/>
    </location>
</feature>
<keyword evidence="4 9" id="KW-0812">Transmembrane</keyword>
<dbReference type="InterPro" id="IPR011527">
    <property type="entry name" value="ABC1_TM_dom"/>
</dbReference>
<dbReference type="EMBL" id="KB454487">
    <property type="protein sequence ID" value="EME32239.1"/>
    <property type="molecule type" value="Genomic_DNA"/>
</dbReference>
<name>M2Y8S2_GALSU</name>
<evidence type="ECO:0000256" key="3">
    <source>
        <dbReference type="ARBA" id="ARBA00022448"/>
    </source>
</evidence>
<dbReference type="Pfam" id="PF00005">
    <property type="entry name" value="ABC_tran"/>
    <property type="match status" value="1"/>
</dbReference>
<proteinExistence type="inferred from homology"/>
<dbReference type="InterPro" id="IPR036640">
    <property type="entry name" value="ABC1_TM_sf"/>
</dbReference>
<evidence type="ECO:0000256" key="9">
    <source>
        <dbReference type="SAM" id="Phobius"/>
    </source>
</evidence>
<comment type="similarity">
    <text evidence="1">Belongs to the ABC transporter superfamily. ABCD family. Peroxisomal fatty acyl CoA transporter (TC 3.A.1.203) subfamily.</text>
</comment>
<dbReference type="SMART" id="SM00382">
    <property type="entry name" value="AAA"/>
    <property type="match status" value="1"/>
</dbReference>
<organism evidence="12 13">
    <name type="scientific">Galdieria sulphuraria</name>
    <name type="common">Red alga</name>
    <dbReference type="NCBI Taxonomy" id="130081"/>
    <lineage>
        <taxon>Eukaryota</taxon>
        <taxon>Rhodophyta</taxon>
        <taxon>Bangiophyceae</taxon>
        <taxon>Galdieriales</taxon>
        <taxon>Galdieriaceae</taxon>
        <taxon>Galdieria</taxon>
    </lineage>
</organism>
<evidence type="ECO:0000256" key="8">
    <source>
        <dbReference type="ARBA" id="ARBA00023136"/>
    </source>
</evidence>
<evidence type="ECO:0000313" key="12">
    <source>
        <dbReference type="EMBL" id="EME32239.1"/>
    </source>
</evidence>
<dbReference type="PROSITE" id="PS50893">
    <property type="entry name" value="ABC_TRANSPORTER_2"/>
    <property type="match status" value="1"/>
</dbReference>
<dbReference type="PROSITE" id="PS00675">
    <property type="entry name" value="SIGMA54_INTERACT_1"/>
    <property type="match status" value="1"/>
</dbReference>
<keyword evidence="8 9" id="KW-0472">Membrane</keyword>
<evidence type="ECO:0000256" key="6">
    <source>
        <dbReference type="ARBA" id="ARBA00022840"/>
    </source>
</evidence>
<evidence type="ECO:0000256" key="5">
    <source>
        <dbReference type="ARBA" id="ARBA00022741"/>
    </source>
</evidence>
<evidence type="ECO:0000256" key="1">
    <source>
        <dbReference type="ARBA" id="ARBA00008575"/>
    </source>
</evidence>
<evidence type="ECO:0000259" key="11">
    <source>
        <dbReference type="PROSITE" id="PS50929"/>
    </source>
</evidence>
<evidence type="ECO:0000256" key="4">
    <source>
        <dbReference type="ARBA" id="ARBA00022692"/>
    </source>
</evidence>
<dbReference type="PANTHER" id="PTHR11384:SF59">
    <property type="entry name" value="LYSOSOMAL COBALAMIN TRANSPORTER ABCD4"/>
    <property type="match status" value="1"/>
</dbReference>
<dbReference type="GO" id="GO:0140359">
    <property type="term" value="F:ABC-type transporter activity"/>
    <property type="evidence" value="ECO:0007669"/>
    <property type="project" value="InterPro"/>
</dbReference>
<keyword evidence="6 12" id="KW-0067">ATP-binding</keyword>
<dbReference type="STRING" id="130081.M2Y8S2"/>
<dbReference type="InterPro" id="IPR017871">
    <property type="entry name" value="ABC_transporter-like_CS"/>
</dbReference>
<feature type="transmembrane region" description="Helical" evidence="9">
    <location>
        <begin position="151"/>
        <end position="170"/>
    </location>
</feature>
<dbReference type="KEGG" id="gsl:Gasu_06480"/>
<dbReference type="GO" id="GO:0005524">
    <property type="term" value="F:ATP binding"/>
    <property type="evidence" value="ECO:0007669"/>
    <property type="project" value="UniProtKB-KW"/>
</dbReference>
<dbReference type="PROSITE" id="PS00211">
    <property type="entry name" value="ABC_TRANSPORTER_1"/>
    <property type="match status" value="1"/>
</dbReference>
<dbReference type="InterPro" id="IPR003439">
    <property type="entry name" value="ABC_transporter-like_ATP-bd"/>
</dbReference>
<dbReference type="AlphaFoldDB" id="M2Y8S2"/>
<dbReference type="GeneID" id="17090831"/>
<evidence type="ECO:0000256" key="7">
    <source>
        <dbReference type="ARBA" id="ARBA00022989"/>
    </source>
</evidence>
<keyword evidence="5" id="KW-0547">Nucleotide-binding</keyword>
<protein>
    <recommendedName>
        <fullName evidence="2">Probable ATP-dependent transporter ycf16</fullName>
    </recommendedName>
</protein>
<dbReference type="InterPro" id="IPR050835">
    <property type="entry name" value="ABC_transporter_sub-D"/>
</dbReference>
<dbReference type="OrthoDB" id="422637at2759"/>
<keyword evidence="3" id="KW-0813">Transport</keyword>
<dbReference type="InterPro" id="IPR025662">
    <property type="entry name" value="Sigma_54_int_dom_ATP-bd_1"/>
</dbReference>
<dbReference type="PROSITE" id="PS50929">
    <property type="entry name" value="ABC_TM1F"/>
    <property type="match status" value="1"/>
</dbReference>
<feature type="domain" description="ABC transmembrane type-1" evidence="11">
    <location>
        <begin position="112"/>
        <end position="395"/>
    </location>
</feature>
<feature type="transmembrane region" description="Helical" evidence="9">
    <location>
        <begin position="252"/>
        <end position="271"/>
    </location>
</feature>
<keyword evidence="13" id="KW-1185">Reference proteome</keyword>
<dbReference type="CDD" id="cd03223">
    <property type="entry name" value="ABCD_peroxisomal_ALDP"/>
    <property type="match status" value="1"/>
</dbReference>
<dbReference type="Gene3D" id="1.20.1560.10">
    <property type="entry name" value="ABC transporter type 1, transmembrane domain"/>
    <property type="match status" value="1"/>
</dbReference>
<evidence type="ECO:0000256" key="2">
    <source>
        <dbReference type="ARBA" id="ARBA00014334"/>
    </source>
</evidence>
<keyword evidence="7 9" id="KW-1133">Transmembrane helix</keyword>
<dbReference type="GO" id="GO:0016020">
    <property type="term" value="C:membrane"/>
    <property type="evidence" value="ECO:0007669"/>
    <property type="project" value="InterPro"/>
</dbReference>
<dbReference type="OMA" id="YFSFNHV"/>
<evidence type="ECO:0000259" key="10">
    <source>
        <dbReference type="PROSITE" id="PS50893"/>
    </source>
</evidence>
<sequence length="664" mass="76114">MSWVTFCSGSFQIKDFLYKSKTGKLCQNNPFKVLAQPCFWNRYCRHKRRISKVLFVISNSQDDTLQSVETVFKGANTESSVKVSSSFFRKLFYLVTLFWSGKEKRKAWIWTFVTTSLALATTLYAVLLSFIQRFFWNALSAKDYQRFRKFMGVYLLAVIVGPPVVVLFDWTKARMSLAWRQFLTNFVLEKYFSNKKFYKLIFHGDVDNPDQRIAEDIRSFTDRAVNLMCVIFVAFFDLAVFSFILFRIYPPLYWTLLAYSTFGTTVTLYFGKNLSLLNSKQLSKEADLRFALVRVRENAETIAFYRGEKRELKTLFELFEATVMNMIHLLRYQRNLGFFTTGYRYLINLLPSMVAAPIYFQGKIELGTISQTYFSFNHVLNDLSLIVNEFFSLSAFSAVVNRIENFLSVIEENESSGSIVPAGGSKLSKSFSISIHSLSTSSLQVDNLTIRVPQTSRTLVRNLSFQVVPGKNYLICGESGVGKSSLLRTLAGLWNDGEGKIGIPSPESTFLVPQKPYIVLGSVLENILYPKTENFDTFSYQDVSRLLEEVNLRHLIERLGGINVYMDLSNILSLGEQQRLAFARLLASKPKFVFLDESTSALDEDNERIMYSLLKKNNITFVSVGNRTSLLFYHDITLRLFEDGSWKIENIGKTSQAHSFPLGQ</sequence>
<dbReference type="eggNOG" id="KOG0060">
    <property type="taxonomic scope" value="Eukaryota"/>
</dbReference>
<dbReference type="Proteomes" id="UP000030680">
    <property type="component" value="Unassembled WGS sequence"/>
</dbReference>
<dbReference type="GO" id="GO:0016887">
    <property type="term" value="F:ATP hydrolysis activity"/>
    <property type="evidence" value="ECO:0007669"/>
    <property type="project" value="InterPro"/>
</dbReference>
<dbReference type="Gramene" id="EME32239">
    <property type="protein sequence ID" value="EME32239"/>
    <property type="gene ID" value="Gasu_06480"/>
</dbReference>
<dbReference type="Gene3D" id="3.40.50.300">
    <property type="entry name" value="P-loop containing nucleotide triphosphate hydrolases"/>
    <property type="match status" value="1"/>
</dbReference>
<dbReference type="SUPFAM" id="SSF90123">
    <property type="entry name" value="ABC transporter transmembrane region"/>
    <property type="match status" value="1"/>
</dbReference>
<accession>M2Y8S2</accession>
<feature type="transmembrane region" description="Helical" evidence="9">
    <location>
        <begin position="107"/>
        <end position="131"/>
    </location>
</feature>
<dbReference type="SUPFAM" id="SSF52540">
    <property type="entry name" value="P-loop containing nucleoside triphosphate hydrolases"/>
    <property type="match status" value="1"/>
</dbReference>
<dbReference type="InterPro" id="IPR003593">
    <property type="entry name" value="AAA+_ATPase"/>
</dbReference>
<gene>
    <name evidence="12" type="ORF">Gasu_06480</name>
</gene>
<dbReference type="Pfam" id="PF06472">
    <property type="entry name" value="ABC_membrane_2"/>
    <property type="match status" value="1"/>
</dbReference>
<feature type="transmembrane region" description="Helical" evidence="9">
    <location>
        <begin position="224"/>
        <end position="246"/>
    </location>
</feature>
<reference evidence="13" key="1">
    <citation type="journal article" date="2013" name="Science">
        <title>Gene transfer from bacteria and archaea facilitated evolution of an extremophilic eukaryote.</title>
        <authorList>
            <person name="Schonknecht G."/>
            <person name="Chen W.H."/>
            <person name="Ternes C.M."/>
            <person name="Barbier G.G."/>
            <person name="Shrestha R.P."/>
            <person name="Stanke M."/>
            <person name="Brautigam A."/>
            <person name="Baker B.J."/>
            <person name="Banfield J.F."/>
            <person name="Garavito R.M."/>
            <person name="Carr K."/>
            <person name="Wilkerson C."/>
            <person name="Rensing S.A."/>
            <person name="Gagneul D."/>
            <person name="Dickenson N.E."/>
            <person name="Oesterhelt C."/>
            <person name="Lercher M.J."/>
            <person name="Weber A.P."/>
        </authorList>
    </citation>
    <scope>NUCLEOTIDE SEQUENCE [LARGE SCALE GENOMIC DNA]</scope>
    <source>
        <strain evidence="13">074W</strain>
    </source>
</reference>
<dbReference type="PANTHER" id="PTHR11384">
    <property type="entry name" value="ATP-BINDING CASSETTE, SUB-FAMILY D MEMBER"/>
    <property type="match status" value="1"/>
</dbReference>
<evidence type="ECO:0000313" key="13">
    <source>
        <dbReference type="Proteomes" id="UP000030680"/>
    </source>
</evidence>
<dbReference type="RefSeq" id="XP_005708759.1">
    <property type="nucleotide sequence ID" value="XM_005708702.1"/>
</dbReference>